<comment type="caution">
    <text evidence="1">The sequence shown here is derived from an EMBL/GenBank/DDBJ whole genome shotgun (WGS) entry which is preliminary data.</text>
</comment>
<dbReference type="STRING" id="1317122.ATO12_06235"/>
<dbReference type="AlphaFoldDB" id="A0A023BNY1"/>
<dbReference type="Gene3D" id="1.20.120.160">
    <property type="entry name" value="HPT domain"/>
    <property type="match status" value="1"/>
</dbReference>
<evidence type="ECO:0000313" key="2">
    <source>
        <dbReference type="Proteomes" id="UP000023541"/>
    </source>
</evidence>
<proteinExistence type="predicted"/>
<dbReference type="EMBL" id="AQRA01000012">
    <property type="protein sequence ID" value="EZH71762.1"/>
    <property type="molecule type" value="Genomic_DNA"/>
</dbReference>
<evidence type="ECO:0000313" key="1">
    <source>
        <dbReference type="EMBL" id="EZH71762.1"/>
    </source>
</evidence>
<dbReference type="SUPFAM" id="SSF47226">
    <property type="entry name" value="Histidine-containing phosphotransfer domain, HPT domain"/>
    <property type="match status" value="1"/>
</dbReference>
<keyword evidence="2" id="KW-1185">Reference proteome</keyword>
<dbReference type="RefSeq" id="WP_025667517.1">
    <property type="nucleotide sequence ID" value="NZ_AQRA01000012.1"/>
</dbReference>
<sequence>MSKGYSLKNVNELSGGDNEFIAVLVQTFLEEIPPDLDSMVQAVNSDNPQMAYQYAHKMKPNLQLFDIDLLAQIKQIEAWSKTKKEKEQIIPILDHIVSTVNGALEDLKADFS</sequence>
<gene>
    <name evidence="1" type="ORF">ATO12_06235</name>
</gene>
<dbReference type="eggNOG" id="COG2198">
    <property type="taxonomic scope" value="Bacteria"/>
</dbReference>
<name>A0A023BNY1_9FLAO</name>
<organism evidence="1 2">
    <name type="scientific">Aquimarina atlantica</name>
    <dbReference type="NCBI Taxonomy" id="1317122"/>
    <lineage>
        <taxon>Bacteria</taxon>
        <taxon>Pseudomonadati</taxon>
        <taxon>Bacteroidota</taxon>
        <taxon>Flavobacteriia</taxon>
        <taxon>Flavobacteriales</taxon>
        <taxon>Flavobacteriaceae</taxon>
        <taxon>Aquimarina</taxon>
    </lineage>
</organism>
<dbReference type="OrthoDB" id="7478530at2"/>
<reference evidence="1 2" key="1">
    <citation type="submission" date="2014-04" db="EMBL/GenBank/DDBJ databases">
        <title>Aquimarina sp. 22II-S11-z7 Genome Sequencing.</title>
        <authorList>
            <person name="Lai Q."/>
        </authorList>
    </citation>
    <scope>NUCLEOTIDE SEQUENCE [LARGE SCALE GENOMIC DNA]</scope>
    <source>
        <strain evidence="1 2">22II-S11-z7</strain>
    </source>
</reference>
<dbReference type="InterPro" id="IPR036641">
    <property type="entry name" value="HPT_dom_sf"/>
</dbReference>
<dbReference type="GO" id="GO:0000160">
    <property type="term" value="P:phosphorelay signal transduction system"/>
    <property type="evidence" value="ECO:0007669"/>
    <property type="project" value="InterPro"/>
</dbReference>
<accession>A0A023BNY1</accession>
<protein>
    <submittedName>
        <fullName evidence="1">Uncharacterized protein</fullName>
    </submittedName>
</protein>
<dbReference type="Proteomes" id="UP000023541">
    <property type="component" value="Unassembled WGS sequence"/>
</dbReference>